<keyword evidence="4" id="KW-1185">Reference proteome</keyword>
<feature type="signal peptide" evidence="2">
    <location>
        <begin position="1"/>
        <end position="27"/>
    </location>
</feature>
<evidence type="ECO:0000256" key="2">
    <source>
        <dbReference type="SAM" id="SignalP"/>
    </source>
</evidence>
<comment type="caution">
    <text evidence="3">The sequence shown here is derived from an EMBL/GenBank/DDBJ whole genome shotgun (WGS) entry which is preliminary data.</text>
</comment>
<dbReference type="EMBL" id="MU007046">
    <property type="protein sequence ID" value="KAF2429516.1"/>
    <property type="molecule type" value="Genomic_DNA"/>
</dbReference>
<gene>
    <name evidence="3" type="ORF">EJ08DRAFT_273703</name>
</gene>
<evidence type="ECO:0000256" key="1">
    <source>
        <dbReference type="SAM" id="Phobius"/>
    </source>
</evidence>
<keyword evidence="1" id="KW-1133">Transmembrane helix</keyword>
<feature type="transmembrane region" description="Helical" evidence="1">
    <location>
        <begin position="43"/>
        <end position="64"/>
    </location>
</feature>
<name>A0A9P4TXR4_9PEZI</name>
<accession>A0A9P4TXR4</accession>
<feature type="transmembrane region" description="Helical" evidence="1">
    <location>
        <begin position="111"/>
        <end position="133"/>
    </location>
</feature>
<reference evidence="3" key="1">
    <citation type="journal article" date="2020" name="Stud. Mycol.">
        <title>101 Dothideomycetes genomes: a test case for predicting lifestyles and emergence of pathogens.</title>
        <authorList>
            <person name="Haridas S."/>
            <person name="Albert R."/>
            <person name="Binder M."/>
            <person name="Bloem J."/>
            <person name="Labutti K."/>
            <person name="Salamov A."/>
            <person name="Andreopoulos B."/>
            <person name="Baker S."/>
            <person name="Barry K."/>
            <person name="Bills G."/>
            <person name="Bluhm B."/>
            <person name="Cannon C."/>
            <person name="Castanera R."/>
            <person name="Culley D."/>
            <person name="Daum C."/>
            <person name="Ezra D."/>
            <person name="Gonzalez J."/>
            <person name="Henrissat B."/>
            <person name="Kuo A."/>
            <person name="Liang C."/>
            <person name="Lipzen A."/>
            <person name="Lutzoni F."/>
            <person name="Magnuson J."/>
            <person name="Mondo S."/>
            <person name="Nolan M."/>
            <person name="Ohm R."/>
            <person name="Pangilinan J."/>
            <person name="Park H.-J."/>
            <person name="Ramirez L."/>
            <person name="Alfaro M."/>
            <person name="Sun H."/>
            <person name="Tritt A."/>
            <person name="Yoshinaga Y."/>
            <person name="Zwiers L.-H."/>
            <person name="Turgeon B."/>
            <person name="Goodwin S."/>
            <person name="Spatafora J."/>
            <person name="Crous P."/>
            <person name="Grigoriev I."/>
        </authorList>
    </citation>
    <scope>NUCLEOTIDE SEQUENCE</scope>
    <source>
        <strain evidence="3">CBS 130266</strain>
    </source>
</reference>
<dbReference type="AlphaFoldDB" id="A0A9P4TXR4"/>
<proteinExistence type="predicted"/>
<protein>
    <submittedName>
        <fullName evidence="3">Uncharacterized protein</fullName>
    </submittedName>
</protein>
<evidence type="ECO:0000313" key="3">
    <source>
        <dbReference type="EMBL" id="KAF2429516.1"/>
    </source>
</evidence>
<feature type="transmembrane region" description="Helical" evidence="1">
    <location>
        <begin position="85"/>
        <end position="105"/>
    </location>
</feature>
<evidence type="ECO:0000313" key="4">
    <source>
        <dbReference type="Proteomes" id="UP000800235"/>
    </source>
</evidence>
<keyword evidence="1" id="KW-0472">Membrane</keyword>
<feature type="chain" id="PRO_5040181858" evidence="2">
    <location>
        <begin position="28"/>
        <end position="144"/>
    </location>
</feature>
<keyword evidence="2" id="KW-0732">Signal</keyword>
<sequence length="144" mass="16476">MYDVIDLPIWVWTLLCLLFAHWAHVYSQIPHRPDTLQRPETFLLNHVFPVVYPFLIPFSLYHFFPTQVNTLLTAPTIPKDGDVTGYILFICAMVVCPFTITRLAFTRPSSIGEWIVGIVAFVVGTLVLGVVMLRGLEMYYGRTI</sequence>
<keyword evidence="1" id="KW-0812">Transmembrane</keyword>
<organism evidence="3 4">
    <name type="scientific">Tothia fuscella</name>
    <dbReference type="NCBI Taxonomy" id="1048955"/>
    <lineage>
        <taxon>Eukaryota</taxon>
        <taxon>Fungi</taxon>
        <taxon>Dikarya</taxon>
        <taxon>Ascomycota</taxon>
        <taxon>Pezizomycotina</taxon>
        <taxon>Dothideomycetes</taxon>
        <taxon>Pleosporomycetidae</taxon>
        <taxon>Venturiales</taxon>
        <taxon>Cylindrosympodiaceae</taxon>
        <taxon>Tothia</taxon>
    </lineage>
</organism>
<dbReference type="Proteomes" id="UP000800235">
    <property type="component" value="Unassembled WGS sequence"/>
</dbReference>